<name>A0ABV8SFR0_9BACL</name>
<evidence type="ECO:0000256" key="4">
    <source>
        <dbReference type="ARBA" id="ARBA00022741"/>
    </source>
</evidence>
<keyword evidence="5 10" id="KW-0418">Kinase</keyword>
<dbReference type="CDD" id="cd16917">
    <property type="entry name" value="HATPase_UhpB-NarQ-NarX-like"/>
    <property type="match status" value="1"/>
</dbReference>
<evidence type="ECO:0000313" key="11">
    <source>
        <dbReference type="Proteomes" id="UP001595755"/>
    </source>
</evidence>
<dbReference type="GO" id="GO:0016301">
    <property type="term" value="F:kinase activity"/>
    <property type="evidence" value="ECO:0007669"/>
    <property type="project" value="UniProtKB-KW"/>
</dbReference>
<comment type="catalytic activity">
    <reaction evidence="1">
        <text>ATP + protein L-histidine = ADP + protein N-phospho-L-histidine.</text>
        <dbReference type="EC" id="2.7.13.3"/>
    </reaction>
</comment>
<keyword evidence="11" id="KW-1185">Reference proteome</keyword>
<feature type="transmembrane region" description="Helical" evidence="8">
    <location>
        <begin position="125"/>
        <end position="142"/>
    </location>
</feature>
<sequence>MKRDVRSSPRQPFDDNGAISDSRVPILIWIVLIYGAALALQLIEGAFHWINLLFFTGLIVLQASLYWHSPSLVVKRAWIYFLVQGLLVYSASYLVPTGSPVVLLGLYPVLIGQSIGIFNKRSRVVIVSLGCYSLMLIALAVMDWSRDFALIIPVFILLNVIVVSYGLLFFRQVRARLRTQSFLRELEQTHRKVEELTLANERQRMARDLHDTLAQGLAGLLMQLEAADAHLDKANLERAQDIIKRAMQSARTTLSDARLVIDDLRQNGGNEAGDGDFVRLAREMADKLTAYKSLSVSVEAPRLLPLSGFVTEHCLHIVGECIANAVKHAEAKRISVTIEQDPRTDNLRLVVQDDGIGFNTDTIDQLSGHYGLVGIRERVRLLGGEVDIRSGPGEGTTIEVTVPGRKGESE</sequence>
<dbReference type="InterPro" id="IPR003594">
    <property type="entry name" value="HATPase_dom"/>
</dbReference>
<evidence type="ECO:0000259" key="9">
    <source>
        <dbReference type="PROSITE" id="PS50109"/>
    </source>
</evidence>
<keyword evidence="8" id="KW-0472">Membrane</keyword>
<dbReference type="PROSITE" id="PS50109">
    <property type="entry name" value="HIS_KIN"/>
    <property type="match status" value="1"/>
</dbReference>
<feature type="transmembrane region" description="Helical" evidence="8">
    <location>
        <begin position="49"/>
        <end position="66"/>
    </location>
</feature>
<evidence type="ECO:0000256" key="1">
    <source>
        <dbReference type="ARBA" id="ARBA00000085"/>
    </source>
</evidence>
<feature type="transmembrane region" description="Helical" evidence="8">
    <location>
        <begin position="26"/>
        <end position="43"/>
    </location>
</feature>
<comment type="caution">
    <text evidence="10">The sequence shown here is derived from an EMBL/GenBank/DDBJ whole genome shotgun (WGS) entry which is preliminary data.</text>
</comment>
<keyword evidence="4" id="KW-0547">Nucleotide-binding</keyword>
<feature type="domain" description="Histidine kinase" evidence="9">
    <location>
        <begin position="316"/>
        <end position="406"/>
    </location>
</feature>
<evidence type="ECO:0000256" key="3">
    <source>
        <dbReference type="ARBA" id="ARBA00022679"/>
    </source>
</evidence>
<dbReference type="Pfam" id="PF02518">
    <property type="entry name" value="HATPase_c"/>
    <property type="match status" value="1"/>
</dbReference>
<dbReference type="InterPro" id="IPR036890">
    <property type="entry name" value="HATPase_C_sf"/>
</dbReference>
<accession>A0ABV8SFR0</accession>
<organism evidence="10 11">
    <name type="scientific">Cohnella boryungensis</name>
    <dbReference type="NCBI Taxonomy" id="768479"/>
    <lineage>
        <taxon>Bacteria</taxon>
        <taxon>Bacillati</taxon>
        <taxon>Bacillota</taxon>
        <taxon>Bacilli</taxon>
        <taxon>Bacillales</taxon>
        <taxon>Paenibacillaceae</taxon>
        <taxon>Cohnella</taxon>
    </lineage>
</organism>
<dbReference type="Pfam" id="PF07730">
    <property type="entry name" value="HisKA_3"/>
    <property type="match status" value="1"/>
</dbReference>
<dbReference type="PANTHER" id="PTHR24421">
    <property type="entry name" value="NITRATE/NITRITE SENSOR PROTEIN NARX-RELATED"/>
    <property type="match status" value="1"/>
</dbReference>
<evidence type="ECO:0000256" key="5">
    <source>
        <dbReference type="ARBA" id="ARBA00022777"/>
    </source>
</evidence>
<dbReference type="Proteomes" id="UP001595755">
    <property type="component" value="Unassembled WGS sequence"/>
</dbReference>
<feature type="transmembrane region" description="Helical" evidence="8">
    <location>
        <begin position="148"/>
        <end position="170"/>
    </location>
</feature>
<evidence type="ECO:0000313" key="10">
    <source>
        <dbReference type="EMBL" id="MFC4306424.1"/>
    </source>
</evidence>
<dbReference type="SUPFAM" id="SSF55874">
    <property type="entry name" value="ATPase domain of HSP90 chaperone/DNA topoisomerase II/histidine kinase"/>
    <property type="match status" value="1"/>
</dbReference>
<reference evidence="11" key="1">
    <citation type="journal article" date="2019" name="Int. J. Syst. Evol. Microbiol.">
        <title>The Global Catalogue of Microorganisms (GCM) 10K type strain sequencing project: providing services to taxonomists for standard genome sequencing and annotation.</title>
        <authorList>
            <consortium name="The Broad Institute Genomics Platform"/>
            <consortium name="The Broad Institute Genome Sequencing Center for Infectious Disease"/>
            <person name="Wu L."/>
            <person name="Ma J."/>
        </authorList>
    </citation>
    <scope>NUCLEOTIDE SEQUENCE [LARGE SCALE GENOMIC DNA]</scope>
    <source>
        <strain evidence="11">CGMCC 4.1641</strain>
    </source>
</reference>
<feature type="transmembrane region" description="Helical" evidence="8">
    <location>
        <begin position="101"/>
        <end position="118"/>
    </location>
</feature>
<keyword evidence="7" id="KW-0902">Two-component regulatory system</keyword>
<dbReference type="PANTHER" id="PTHR24421:SF55">
    <property type="entry name" value="SENSOR HISTIDINE KINASE YDFH"/>
    <property type="match status" value="1"/>
</dbReference>
<dbReference type="Gene3D" id="3.30.565.10">
    <property type="entry name" value="Histidine kinase-like ATPase, C-terminal domain"/>
    <property type="match status" value="1"/>
</dbReference>
<dbReference type="InterPro" id="IPR011712">
    <property type="entry name" value="Sig_transdc_His_kin_sub3_dim/P"/>
</dbReference>
<evidence type="ECO:0000256" key="8">
    <source>
        <dbReference type="SAM" id="Phobius"/>
    </source>
</evidence>
<dbReference type="Gene3D" id="1.20.5.1930">
    <property type="match status" value="1"/>
</dbReference>
<protein>
    <recommendedName>
        <fullName evidence="2">histidine kinase</fullName>
        <ecNumber evidence="2">2.7.13.3</ecNumber>
    </recommendedName>
</protein>
<gene>
    <name evidence="10" type="ORF">ACFO1S_23655</name>
</gene>
<dbReference type="SMART" id="SM00387">
    <property type="entry name" value="HATPase_c"/>
    <property type="match status" value="1"/>
</dbReference>
<keyword evidence="6" id="KW-0067">ATP-binding</keyword>
<dbReference type="InterPro" id="IPR005467">
    <property type="entry name" value="His_kinase_dom"/>
</dbReference>
<dbReference type="EMBL" id="JBHSED010000058">
    <property type="protein sequence ID" value="MFC4306424.1"/>
    <property type="molecule type" value="Genomic_DNA"/>
</dbReference>
<evidence type="ECO:0000256" key="7">
    <source>
        <dbReference type="ARBA" id="ARBA00023012"/>
    </source>
</evidence>
<dbReference type="RefSeq" id="WP_204605093.1">
    <property type="nucleotide sequence ID" value="NZ_JBHSED010000058.1"/>
</dbReference>
<keyword evidence="8" id="KW-1133">Transmembrane helix</keyword>
<evidence type="ECO:0000256" key="6">
    <source>
        <dbReference type="ARBA" id="ARBA00022840"/>
    </source>
</evidence>
<feature type="transmembrane region" description="Helical" evidence="8">
    <location>
        <begin position="78"/>
        <end position="95"/>
    </location>
</feature>
<dbReference type="EC" id="2.7.13.3" evidence="2"/>
<dbReference type="InterPro" id="IPR050482">
    <property type="entry name" value="Sensor_HK_TwoCompSys"/>
</dbReference>
<keyword evidence="3" id="KW-0808">Transferase</keyword>
<proteinExistence type="predicted"/>
<keyword evidence="8" id="KW-0812">Transmembrane</keyword>
<evidence type="ECO:0000256" key="2">
    <source>
        <dbReference type="ARBA" id="ARBA00012438"/>
    </source>
</evidence>